<keyword evidence="6 10" id="KW-1133">Transmembrane helix</keyword>
<gene>
    <name evidence="11" type="ORF">D9758_006734</name>
</gene>
<evidence type="ECO:0000313" key="11">
    <source>
        <dbReference type="EMBL" id="KAF5366027.1"/>
    </source>
</evidence>
<comment type="caution">
    <text evidence="11">The sequence shown here is derived from an EMBL/GenBank/DDBJ whole genome shotgun (WGS) entry which is preliminary data.</text>
</comment>
<dbReference type="GO" id="GO:0015217">
    <property type="term" value="F:ADP transmembrane transporter activity"/>
    <property type="evidence" value="ECO:0007669"/>
    <property type="project" value="TreeGrafter"/>
</dbReference>
<comment type="subcellular location">
    <subcellularLocation>
        <location evidence="1">Membrane</location>
        <topology evidence="1">Multi-pass membrane protein</topology>
    </subcellularLocation>
</comment>
<dbReference type="GO" id="GO:0016020">
    <property type="term" value="C:membrane"/>
    <property type="evidence" value="ECO:0007669"/>
    <property type="project" value="UniProtKB-SubCell"/>
</dbReference>
<dbReference type="OrthoDB" id="18574at2759"/>
<dbReference type="EMBL" id="JAACJM010000025">
    <property type="protein sequence ID" value="KAF5366027.1"/>
    <property type="molecule type" value="Genomic_DNA"/>
</dbReference>
<feature type="repeat" description="Solcar" evidence="8">
    <location>
        <begin position="241"/>
        <end position="350"/>
    </location>
</feature>
<evidence type="ECO:0000256" key="2">
    <source>
        <dbReference type="ARBA" id="ARBA00006375"/>
    </source>
</evidence>
<feature type="transmembrane region" description="Helical" evidence="10">
    <location>
        <begin position="192"/>
        <end position="217"/>
    </location>
</feature>
<dbReference type="AlphaFoldDB" id="A0A8H5GJH0"/>
<reference evidence="11 12" key="1">
    <citation type="journal article" date="2020" name="ISME J.">
        <title>Uncovering the hidden diversity of litter-decomposition mechanisms in mushroom-forming fungi.</title>
        <authorList>
            <person name="Floudas D."/>
            <person name="Bentzer J."/>
            <person name="Ahren D."/>
            <person name="Johansson T."/>
            <person name="Persson P."/>
            <person name="Tunlid A."/>
        </authorList>
    </citation>
    <scope>NUCLEOTIDE SEQUENCE [LARGE SCALE GENOMIC DNA]</scope>
    <source>
        <strain evidence="11 12">CBS 291.85</strain>
    </source>
</reference>
<evidence type="ECO:0000256" key="9">
    <source>
        <dbReference type="RuleBase" id="RU000488"/>
    </source>
</evidence>
<dbReference type="PROSITE" id="PS50920">
    <property type="entry name" value="SOLCAR"/>
    <property type="match status" value="3"/>
</dbReference>
<dbReference type="Pfam" id="PF00153">
    <property type="entry name" value="Mito_carr"/>
    <property type="match status" value="3"/>
</dbReference>
<evidence type="ECO:0000256" key="7">
    <source>
        <dbReference type="ARBA" id="ARBA00023136"/>
    </source>
</evidence>
<dbReference type="PANTHER" id="PTHR45939">
    <property type="entry name" value="PEROXISOMAL MEMBRANE PROTEIN PMP34-RELATED"/>
    <property type="match status" value="1"/>
</dbReference>
<evidence type="ECO:0008006" key="13">
    <source>
        <dbReference type="Google" id="ProtNLM"/>
    </source>
</evidence>
<feature type="repeat" description="Solcar" evidence="8">
    <location>
        <begin position="122"/>
        <end position="220"/>
    </location>
</feature>
<evidence type="ECO:0000313" key="12">
    <source>
        <dbReference type="Proteomes" id="UP000559256"/>
    </source>
</evidence>
<dbReference type="Proteomes" id="UP000559256">
    <property type="component" value="Unassembled WGS sequence"/>
</dbReference>
<keyword evidence="4 8" id="KW-0812">Transmembrane</keyword>
<keyword evidence="3 9" id="KW-0813">Transport</keyword>
<dbReference type="InterPro" id="IPR023395">
    <property type="entry name" value="MCP_dom_sf"/>
</dbReference>
<evidence type="ECO:0000256" key="1">
    <source>
        <dbReference type="ARBA" id="ARBA00004141"/>
    </source>
</evidence>
<feature type="transmembrane region" description="Helical" evidence="10">
    <location>
        <begin position="246"/>
        <end position="267"/>
    </location>
</feature>
<evidence type="ECO:0000256" key="10">
    <source>
        <dbReference type="SAM" id="Phobius"/>
    </source>
</evidence>
<dbReference type="InterPro" id="IPR052217">
    <property type="entry name" value="Mito/Peroxisomal_Carrier"/>
</dbReference>
<feature type="repeat" description="Solcar" evidence="8">
    <location>
        <begin position="5"/>
        <end position="105"/>
    </location>
</feature>
<sequence>MTSTLPPLVQAVAGAIGSATGNTLTYPLDLATTRLQLQHPPSTSALRKGNKTRGPAGILGGFHVLHSIAQEYGITALYDGLPTDTGATLLSNFLYFYFYSSLRDFFLHARQRRLQSKTLPQLTMIQELFLGFLAGVSSRAISMPLNIITLRLQTERTQKDASDSEDEEVESTEETGVVHVVKQIYKEQGLAGFWSGFSTTLLLSLNPSITLACFQVFRRMLLYTRRTRLQRASGKASVLDPTPGEAFVGGALSNSIAVAILYPLILAKTRLQARKRSLSELPTTANSKTPSVPSLTSVLMDAYLGQYPEGQRGKREGGMKALYQGLETQTLKGFLNQGVTFLIKGRIEQRIVDAYLRRRAAMS</sequence>
<evidence type="ECO:0000256" key="6">
    <source>
        <dbReference type="ARBA" id="ARBA00022989"/>
    </source>
</evidence>
<evidence type="ECO:0000256" key="3">
    <source>
        <dbReference type="ARBA" id="ARBA00022448"/>
    </source>
</evidence>
<evidence type="ECO:0000256" key="4">
    <source>
        <dbReference type="ARBA" id="ARBA00022692"/>
    </source>
</evidence>
<protein>
    <recommendedName>
        <fullName evidence="13">Mitochondrial carrier</fullName>
    </recommendedName>
</protein>
<dbReference type="PANTHER" id="PTHR45939:SF2">
    <property type="entry name" value="CARRIER PROTEIN, PUTATIVE (AFU_ORTHOLOGUE AFUA_2G13870)-RELATED"/>
    <property type="match status" value="1"/>
</dbReference>
<keyword evidence="12" id="KW-1185">Reference proteome</keyword>
<evidence type="ECO:0000256" key="8">
    <source>
        <dbReference type="PROSITE-ProRule" id="PRU00282"/>
    </source>
</evidence>
<comment type="similarity">
    <text evidence="2 9">Belongs to the mitochondrial carrier (TC 2.A.29) family.</text>
</comment>
<dbReference type="Gene3D" id="1.50.40.10">
    <property type="entry name" value="Mitochondrial carrier domain"/>
    <property type="match status" value="1"/>
</dbReference>
<keyword evidence="7 8" id="KW-0472">Membrane</keyword>
<keyword evidence="5" id="KW-0677">Repeat</keyword>
<accession>A0A8H5GJH0</accession>
<proteinExistence type="inferred from homology"/>
<dbReference type="InterPro" id="IPR018108">
    <property type="entry name" value="MCP_transmembrane"/>
</dbReference>
<evidence type="ECO:0000256" key="5">
    <source>
        <dbReference type="ARBA" id="ARBA00022737"/>
    </source>
</evidence>
<name>A0A8H5GJH0_9AGAR</name>
<organism evidence="11 12">
    <name type="scientific">Tetrapyrgos nigripes</name>
    <dbReference type="NCBI Taxonomy" id="182062"/>
    <lineage>
        <taxon>Eukaryota</taxon>
        <taxon>Fungi</taxon>
        <taxon>Dikarya</taxon>
        <taxon>Basidiomycota</taxon>
        <taxon>Agaricomycotina</taxon>
        <taxon>Agaricomycetes</taxon>
        <taxon>Agaricomycetidae</taxon>
        <taxon>Agaricales</taxon>
        <taxon>Marasmiineae</taxon>
        <taxon>Marasmiaceae</taxon>
        <taxon>Tetrapyrgos</taxon>
    </lineage>
</organism>
<dbReference type="SUPFAM" id="SSF103506">
    <property type="entry name" value="Mitochondrial carrier"/>
    <property type="match status" value="1"/>
</dbReference>